<dbReference type="EMBL" id="CCBP010000646">
    <property type="protein sequence ID" value="CDO78094.1"/>
    <property type="molecule type" value="Genomic_DNA"/>
</dbReference>
<organism evidence="1 2">
    <name type="scientific">Pycnoporus cinnabarinus</name>
    <name type="common">Cinnabar-red polypore</name>
    <name type="synonym">Trametes cinnabarina</name>
    <dbReference type="NCBI Taxonomy" id="5643"/>
    <lineage>
        <taxon>Eukaryota</taxon>
        <taxon>Fungi</taxon>
        <taxon>Dikarya</taxon>
        <taxon>Basidiomycota</taxon>
        <taxon>Agaricomycotina</taxon>
        <taxon>Agaricomycetes</taxon>
        <taxon>Polyporales</taxon>
        <taxon>Polyporaceae</taxon>
        <taxon>Trametes</taxon>
    </lineage>
</organism>
<dbReference type="OMA" id="VIYNAFE"/>
<dbReference type="AlphaFoldDB" id="A0A060T0N4"/>
<sequence>MAASMQWAAVTDAVSSTTLAQVAVSSSFGAISAMGVSRFLTSRGAGGYNAHINELKLIIDTWDKYLADFQPRHVAMIDAEHGAGTVSPMRDRMANLKVIYNAFEQQVNQATFWQKVSLQGNELSAALEGVRIIVRDAQAEFAYSAPPTV</sequence>
<accession>A0A060T0N4</accession>
<evidence type="ECO:0000313" key="2">
    <source>
        <dbReference type="Proteomes" id="UP000029665"/>
    </source>
</evidence>
<reference evidence="1" key="1">
    <citation type="submission" date="2014-01" db="EMBL/GenBank/DDBJ databases">
        <title>The genome of the white-rot fungus Pycnoporus cinnabarinus: a basidiomycete model with a versatile arsenal for lignocellulosic biomass breakdown.</title>
        <authorList>
            <person name="Levasseur A."/>
            <person name="Lomascolo A."/>
            <person name="Ruiz-Duenas F.J."/>
            <person name="Uzan E."/>
            <person name="Piumi F."/>
            <person name="Kues U."/>
            <person name="Ram A.F.J."/>
            <person name="Murat C."/>
            <person name="Haon M."/>
            <person name="Benoit I."/>
            <person name="Arfi Y."/>
            <person name="Chevret D."/>
            <person name="Drula E."/>
            <person name="Kwon M.J."/>
            <person name="Gouret P."/>
            <person name="Lesage-Meessen L."/>
            <person name="Lombard V."/>
            <person name="Mariette J."/>
            <person name="Noirot C."/>
            <person name="Park J."/>
            <person name="Patyshakuliyeva A."/>
            <person name="Wieneger R.A.B."/>
            <person name="Wosten H.A.B."/>
            <person name="Martin F."/>
            <person name="Coutinho P.M."/>
            <person name="de Vries R."/>
            <person name="Martinez A.T."/>
            <person name="Klopp C."/>
            <person name="Pontarotti P."/>
            <person name="Henrissat B."/>
            <person name="Record E."/>
        </authorList>
    </citation>
    <scope>NUCLEOTIDE SEQUENCE [LARGE SCALE GENOMIC DNA]</scope>
    <source>
        <strain evidence="1">BRFM137</strain>
    </source>
</reference>
<proteinExistence type="predicted"/>
<dbReference type="Proteomes" id="UP000029665">
    <property type="component" value="Unassembled WGS sequence"/>
</dbReference>
<evidence type="ECO:0000313" key="1">
    <source>
        <dbReference type="EMBL" id="CDO78094.1"/>
    </source>
</evidence>
<gene>
    <name evidence="1" type="ORF">BN946_scf184729.g3</name>
</gene>
<dbReference type="OrthoDB" id="10406014at2759"/>
<name>A0A060T0N4_PYCCI</name>
<keyword evidence="2" id="KW-1185">Reference proteome</keyword>
<dbReference type="HOGENOM" id="CLU_1750636_0_0_1"/>
<protein>
    <submittedName>
        <fullName evidence="1">Uncharacterized protein</fullName>
    </submittedName>
</protein>
<comment type="caution">
    <text evidence="1">The sequence shown here is derived from an EMBL/GenBank/DDBJ whole genome shotgun (WGS) entry which is preliminary data.</text>
</comment>